<dbReference type="InterPro" id="IPR000182">
    <property type="entry name" value="GNAT_dom"/>
</dbReference>
<evidence type="ECO:0000313" key="5">
    <source>
        <dbReference type="EMBL" id="MFC0470315.1"/>
    </source>
</evidence>
<comment type="caution">
    <text evidence="5">The sequence shown here is derived from an EMBL/GenBank/DDBJ whole genome shotgun (WGS) entry which is preliminary data.</text>
</comment>
<protein>
    <submittedName>
        <fullName evidence="5">GNAT family protein</fullName>
    </submittedName>
</protein>
<keyword evidence="1" id="KW-0808">Transferase</keyword>
<dbReference type="CDD" id="cd04301">
    <property type="entry name" value="NAT_SF"/>
    <property type="match status" value="1"/>
</dbReference>
<dbReference type="PANTHER" id="PTHR43792:SF8">
    <property type="entry name" value="[RIBOSOMAL PROTEIN US5]-ALANINE N-ACETYLTRANSFERASE"/>
    <property type="match status" value="1"/>
</dbReference>
<gene>
    <name evidence="5" type="ORF">ACFFHM_07170</name>
</gene>
<evidence type="ECO:0000256" key="2">
    <source>
        <dbReference type="ARBA" id="ARBA00023315"/>
    </source>
</evidence>
<dbReference type="EMBL" id="JBHLUX010000018">
    <property type="protein sequence ID" value="MFC0470315.1"/>
    <property type="molecule type" value="Genomic_DNA"/>
</dbReference>
<dbReference type="PANTHER" id="PTHR43792">
    <property type="entry name" value="GNAT FAMILY, PUTATIVE (AFU_ORTHOLOGUE AFUA_3G00765)-RELATED-RELATED"/>
    <property type="match status" value="1"/>
</dbReference>
<name>A0ABV6KB94_9BACI</name>
<feature type="domain" description="N-acetyltransferase" evidence="4">
    <location>
        <begin position="11"/>
        <end position="173"/>
    </location>
</feature>
<evidence type="ECO:0000256" key="3">
    <source>
        <dbReference type="ARBA" id="ARBA00038502"/>
    </source>
</evidence>
<keyword evidence="2" id="KW-0012">Acyltransferase</keyword>
<evidence type="ECO:0000313" key="6">
    <source>
        <dbReference type="Proteomes" id="UP001589838"/>
    </source>
</evidence>
<evidence type="ECO:0000259" key="4">
    <source>
        <dbReference type="PROSITE" id="PS51186"/>
    </source>
</evidence>
<dbReference type="Gene3D" id="3.40.630.30">
    <property type="match status" value="1"/>
</dbReference>
<dbReference type="RefSeq" id="WP_335963772.1">
    <property type="nucleotide sequence ID" value="NZ_JAXBLX010000062.1"/>
</dbReference>
<evidence type="ECO:0000256" key="1">
    <source>
        <dbReference type="ARBA" id="ARBA00022679"/>
    </source>
</evidence>
<organism evidence="5 6">
    <name type="scientific">Halalkalibacter kiskunsagensis</name>
    <dbReference type="NCBI Taxonomy" id="1548599"/>
    <lineage>
        <taxon>Bacteria</taxon>
        <taxon>Bacillati</taxon>
        <taxon>Bacillota</taxon>
        <taxon>Bacilli</taxon>
        <taxon>Bacillales</taxon>
        <taxon>Bacillaceae</taxon>
        <taxon>Halalkalibacter</taxon>
    </lineage>
</organism>
<dbReference type="Proteomes" id="UP001589838">
    <property type="component" value="Unassembled WGS sequence"/>
</dbReference>
<dbReference type="SUPFAM" id="SSF55729">
    <property type="entry name" value="Acyl-CoA N-acyltransferases (Nat)"/>
    <property type="match status" value="1"/>
</dbReference>
<sequence length="183" mass="21487">MNTKKLTSTRVYLREINEKDWVDVHEYASQEKVCKYQPWGPNTEEDSKVFVEEVLIHASQNPRTRFVFSIVNKENQRMIGVGEFNIRDFNNRTGEIAYIVNPNYWGNGFGTEVARLLVEFGFSEFKLHRIYATCDPRNIGSSRVLEKIGMTKEGRIREDLLIKEGWRDSLLYSVLEQEWSNKI</sequence>
<dbReference type="PROSITE" id="PS51186">
    <property type="entry name" value="GNAT"/>
    <property type="match status" value="1"/>
</dbReference>
<dbReference type="InterPro" id="IPR051531">
    <property type="entry name" value="N-acetyltransferase"/>
</dbReference>
<accession>A0ABV6KB94</accession>
<comment type="similarity">
    <text evidence="3">Belongs to the acetyltransferase family. RimJ subfamily.</text>
</comment>
<reference evidence="5 6" key="1">
    <citation type="submission" date="2024-09" db="EMBL/GenBank/DDBJ databases">
        <authorList>
            <person name="Sun Q."/>
            <person name="Mori K."/>
        </authorList>
    </citation>
    <scope>NUCLEOTIDE SEQUENCE [LARGE SCALE GENOMIC DNA]</scope>
    <source>
        <strain evidence="5 6">NCAIM B.02610</strain>
    </source>
</reference>
<dbReference type="InterPro" id="IPR016181">
    <property type="entry name" value="Acyl_CoA_acyltransferase"/>
</dbReference>
<dbReference type="Pfam" id="PF13302">
    <property type="entry name" value="Acetyltransf_3"/>
    <property type="match status" value="1"/>
</dbReference>
<keyword evidence="6" id="KW-1185">Reference proteome</keyword>
<proteinExistence type="inferred from homology"/>